<protein>
    <submittedName>
        <fullName evidence="2">Uncharacterized protein</fullName>
    </submittedName>
</protein>
<feature type="compositionally biased region" description="Polar residues" evidence="1">
    <location>
        <begin position="18"/>
        <end position="27"/>
    </location>
</feature>
<keyword evidence="3" id="KW-1185">Reference proteome</keyword>
<accession>A0ABN9RY76</accession>
<gene>
    <name evidence="2" type="ORF">PCOR1329_LOCUS24794</name>
</gene>
<dbReference type="EMBL" id="CAUYUJ010008578">
    <property type="protein sequence ID" value="CAK0824366.1"/>
    <property type="molecule type" value="Genomic_DNA"/>
</dbReference>
<evidence type="ECO:0000313" key="3">
    <source>
        <dbReference type="Proteomes" id="UP001189429"/>
    </source>
</evidence>
<name>A0ABN9RY76_9DINO</name>
<evidence type="ECO:0000313" key="2">
    <source>
        <dbReference type="EMBL" id="CAK0824366.1"/>
    </source>
</evidence>
<reference evidence="2" key="1">
    <citation type="submission" date="2023-10" db="EMBL/GenBank/DDBJ databases">
        <authorList>
            <person name="Chen Y."/>
            <person name="Shah S."/>
            <person name="Dougan E. K."/>
            <person name="Thang M."/>
            <person name="Chan C."/>
        </authorList>
    </citation>
    <scope>NUCLEOTIDE SEQUENCE [LARGE SCALE GENOMIC DNA]</scope>
</reference>
<comment type="caution">
    <text evidence="2">The sequence shown here is derived from an EMBL/GenBank/DDBJ whole genome shotgun (WGS) entry which is preliminary data.</text>
</comment>
<evidence type="ECO:0000256" key="1">
    <source>
        <dbReference type="SAM" id="MobiDB-lite"/>
    </source>
</evidence>
<organism evidence="2 3">
    <name type="scientific">Prorocentrum cordatum</name>
    <dbReference type="NCBI Taxonomy" id="2364126"/>
    <lineage>
        <taxon>Eukaryota</taxon>
        <taxon>Sar</taxon>
        <taxon>Alveolata</taxon>
        <taxon>Dinophyceae</taxon>
        <taxon>Prorocentrales</taxon>
        <taxon>Prorocentraceae</taxon>
        <taxon>Prorocentrum</taxon>
    </lineage>
</organism>
<feature type="compositionally biased region" description="Gly residues" evidence="1">
    <location>
        <begin position="39"/>
        <end position="48"/>
    </location>
</feature>
<dbReference type="Proteomes" id="UP001189429">
    <property type="component" value="Unassembled WGS sequence"/>
</dbReference>
<proteinExistence type="predicted"/>
<feature type="region of interest" description="Disordered" evidence="1">
    <location>
        <begin position="1"/>
        <end position="104"/>
    </location>
</feature>
<sequence>MRPLTQTGGEQAIAGRNWPTSRCQGTPQRREDEEEERGGGGGGGGGGGQRRRRKKCLNTLLQRSPGTKTSTPKGGGGQRAPAVPEDAPGANHPRRTIARPPKAPRTNCFWTAVLVRNGAWLWKASTDTQFPG</sequence>